<evidence type="ECO:0000313" key="1">
    <source>
        <dbReference type="EMBL" id="SPJ72215.1"/>
    </source>
</evidence>
<evidence type="ECO:0000313" key="2">
    <source>
        <dbReference type="Proteomes" id="UP001187734"/>
    </source>
</evidence>
<dbReference type="EMBL" id="ONZP01000055">
    <property type="protein sequence ID" value="SPJ72215.1"/>
    <property type="molecule type" value="Genomic_DNA"/>
</dbReference>
<keyword evidence="2" id="KW-1185">Reference proteome</keyword>
<dbReference type="AlphaFoldDB" id="A0AAE8M0S7"/>
<proteinExistence type="predicted"/>
<reference evidence="1" key="1">
    <citation type="submission" date="2018-03" db="EMBL/GenBank/DDBJ databases">
        <authorList>
            <person name="Guldener U."/>
        </authorList>
    </citation>
    <scope>NUCLEOTIDE SEQUENCE</scope>
</reference>
<sequence>MTGDIVKEAAYLFEKGNYYSLDNAEMLVYGLNDATTLAVQQVCDNATESYARKILNWPNGRPDKPDIFKVDAESGKLQDVDECIKQFACYLHKLFQPSPPYDLPIYPHAFVVVDMQKVQSNETVTLVVAYESDEEWKMGHCSVPVQVDLGLTVESLRMGDITEEDVLNQFSDSKQ</sequence>
<accession>A0AAE8M0S7</accession>
<comment type="caution">
    <text evidence="1">The sequence shown here is derived from an EMBL/GenBank/DDBJ whole genome shotgun (WGS) entry which is preliminary data.</text>
</comment>
<dbReference type="Proteomes" id="UP001187734">
    <property type="component" value="Unassembled WGS sequence"/>
</dbReference>
<organism evidence="1 2">
    <name type="scientific">Fusarium torulosum</name>
    <dbReference type="NCBI Taxonomy" id="33205"/>
    <lineage>
        <taxon>Eukaryota</taxon>
        <taxon>Fungi</taxon>
        <taxon>Dikarya</taxon>
        <taxon>Ascomycota</taxon>
        <taxon>Pezizomycotina</taxon>
        <taxon>Sordariomycetes</taxon>
        <taxon>Hypocreomycetidae</taxon>
        <taxon>Hypocreales</taxon>
        <taxon>Nectriaceae</taxon>
        <taxon>Fusarium</taxon>
    </lineage>
</organism>
<gene>
    <name evidence="1" type="ORF">FTOL_01943</name>
</gene>
<protein>
    <submittedName>
        <fullName evidence="1">Uncharacterized protein</fullName>
    </submittedName>
</protein>
<name>A0AAE8M0S7_9HYPO</name>